<evidence type="ECO:0000256" key="3">
    <source>
        <dbReference type="ARBA" id="ARBA00022679"/>
    </source>
</evidence>
<dbReference type="GO" id="GO:0006629">
    <property type="term" value="P:lipid metabolic process"/>
    <property type="evidence" value="ECO:0007669"/>
    <property type="project" value="UniProtKB-KW"/>
</dbReference>
<evidence type="ECO:0000256" key="1">
    <source>
        <dbReference type="ARBA" id="ARBA00005189"/>
    </source>
</evidence>
<evidence type="ECO:0000256" key="10">
    <source>
        <dbReference type="ARBA" id="ARBA00047785"/>
    </source>
</evidence>
<dbReference type="EMBL" id="FNEJ01000026">
    <property type="protein sequence ID" value="SDJ33584.1"/>
    <property type="molecule type" value="Genomic_DNA"/>
</dbReference>
<keyword evidence="2" id="KW-0444">Lipid biosynthesis</keyword>
<evidence type="ECO:0000256" key="5">
    <source>
        <dbReference type="ARBA" id="ARBA00023315"/>
    </source>
</evidence>
<reference evidence="11 12" key="1">
    <citation type="submission" date="2016-10" db="EMBL/GenBank/DDBJ databases">
        <authorList>
            <person name="de Groot N.N."/>
        </authorList>
    </citation>
    <scope>NUCLEOTIDE SEQUENCE [LARGE SCALE GENOMIC DNA]</scope>
    <source>
        <strain evidence="11 12">DSM 26424</strain>
    </source>
</reference>
<comment type="function">
    <text evidence="9">Catalyzes the first step in the biosynthesis of ornithine lipids, which are phosphorus-free membrane lipids. Catalyzes the 3-hydroxyacyl-acyl carrier protein-dependent acylation of ornithine to form lyso-ornithine lipid (LOL).</text>
</comment>
<dbReference type="PANTHER" id="PTHR37323">
    <property type="entry name" value="GCN5-RELATED N-ACETYLTRANSFERASE"/>
    <property type="match status" value="1"/>
</dbReference>
<dbReference type="Proteomes" id="UP000199093">
    <property type="component" value="Unassembled WGS sequence"/>
</dbReference>
<evidence type="ECO:0000256" key="7">
    <source>
        <dbReference type="ARBA" id="ARBA00039058"/>
    </source>
</evidence>
<dbReference type="InterPro" id="IPR052351">
    <property type="entry name" value="Ornithine_N-alpha-AT"/>
</dbReference>
<dbReference type="EC" id="2.3.2.30" evidence="7"/>
<dbReference type="AlphaFoldDB" id="A0A1G8SWM7"/>
<dbReference type="RefSeq" id="WP_089851177.1">
    <property type="nucleotide sequence ID" value="NZ_FNEJ01000026.1"/>
</dbReference>
<comment type="pathway">
    <text evidence="1">Lipid metabolism.</text>
</comment>
<dbReference type="Gene3D" id="3.40.630.30">
    <property type="match status" value="1"/>
</dbReference>
<gene>
    <name evidence="11" type="ORF">SAMN04487993_102673</name>
</gene>
<keyword evidence="4" id="KW-0443">Lipid metabolism</keyword>
<dbReference type="PANTHER" id="PTHR37323:SF1">
    <property type="entry name" value="L-ORNITHINE N(ALPHA)-ACYLTRANSFERASE"/>
    <property type="match status" value="1"/>
</dbReference>
<evidence type="ECO:0000256" key="8">
    <source>
        <dbReference type="ARBA" id="ARBA00039866"/>
    </source>
</evidence>
<protein>
    <recommendedName>
        <fullName evidence="8">L-ornithine N(alpha)-acyltransferase</fullName>
        <ecNumber evidence="7">2.3.2.30</ecNumber>
    </recommendedName>
</protein>
<sequence>MTRGPGQDHTATGEAVLARGRYVVRLAQGPQDLRAAQDLRGLAFFGPGGRRDEDGFDAACSHMLIEETGGRLVACFRFLWIDAARGPGQSYAGQYYDLARLEGFGGPMLELGRFCIHPDLTDPDILRLAWGAITGLVDARGGRMLFGCASFAGTDPARYAEAFAYLRARHAAPERWRVGEKAPEVIRFDPEVPAGDARAALRLIPPLLRTYLSMGGWVSDHAVIDRQMNTLHVFTGVETAAIPAARARALRAIAG</sequence>
<keyword evidence="3 11" id="KW-0808">Transferase</keyword>
<comment type="similarity">
    <text evidence="6">Belongs to the acetyltransferase family. OlsB subfamily.</text>
</comment>
<keyword evidence="5 11" id="KW-0012">Acyltransferase</keyword>
<evidence type="ECO:0000313" key="11">
    <source>
        <dbReference type="EMBL" id="SDJ33584.1"/>
    </source>
</evidence>
<keyword evidence="12" id="KW-1185">Reference proteome</keyword>
<organism evidence="11 12">
    <name type="scientific">Salipiger marinus</name>
    <dbReference type="NCBI Taxonomy" id="555512"/>
    <lineage>
        <taxon>Bacteria</taxon>
        <taxon>Pseudomonadati</taxon>
        <taxon>Pseudomonadota</taxon>
        <taxon>Alphaproteobacteria</taxon>
        <taxon>Rhodobacterales</taxon>
        <taxon>Roseobacteraceae</taxon>
        <taxon>Salipiger</taxon>
    </lineage>
</organism>
<dbReference type="Pfam" id="PF13444">
    <property type="entry name" value="Acetyltransf_5"/>
    <property type="match status" value="1"/>
</dbReference>
<proteinExistence type="inferred from homology"/>
<evidence type="ECO:0000256" key="4">
    <source>
        <dbReference type="ARBA" id="ARBA00023098"/>
    </source>
</evidence>
<dbReference type="STRING" id="555512.SAMN04487993_102673"/>
<dbReference type="GO" id="GO:0043810">
    <property type="term" value="F:ornithine-acyl [acyl carrier protein] N-acyltransferase activity"/>
    <property type="evidence" value="ECO:0007669"/>
    <property type="project" value="UniProtKB-EC"/>
</dbReference>
<comment type="catalytic activity">
    <reaction evidence="10">
        <text>a (3R)-hydroxyacyl-[ACP] + L-ornithine = a lyso-ornithine lipid + holo-[ACP] + H(+)</text>
        <dbReference type="Rhea" id="RHEA:20633"/>
        <dbReference type="Rhea" id="RHEA-COMP:9685"/>
        <dbReference type="Rhea" id="RHEA-COMP:9945"/>
        <dbReference type="ChEBI" id="CHEBI:15378"/>
        <dbReference type="ChEBI" id="CHEBI:46911"/>
        <dbReference type="ChEBI" id="CHEBI:64479"/>
        <dbReference type="ChEBI" id="CHEBI:78827"/>
        <dbReference type="ChEBI" id="CHEBI:138482"/>
        <dbReference type="EC" id="2.3.2.30"/>
    </reaction>
    <physiologicalReaction direction="left-to-right" evidence="10">
        <dbReference type="Rhea" id="RHEA:20634"/>
    </physiologicalReaction>
</comment>
<evidence type="ECO:0000313" key="12">
    <source>
        <dbReference type="Proteomes" id="UP000199093"/>
    </source>
</evidence>
<dbReference type="SUPFAM" id="SSF55729">
    <property type="entry name" value="Acyl-CoA N-acyltransferases (Nat)"/>
    <property type="match status" value="1"/>
</dbReference>
<evidence type="ECO:0000256" key="9">
    <source>
        <dbReference type="ARBA" id="ARBA00045724"/>
    </source>
</evidence>
<dbReference type="InterPro" id="IPR016181">
    <property type="entry name" value="Acyl_CoA_acyltransferase"/>
</dbReference>
<dbReference type="OrthoDB" id="9787072at2"/>
<name>A0A1G8SWM7_9RHOB</name>
<accession>A0A1G8SWM7</accession>
<evidence type="ECO:0000256" key="6">
    <source>
        <dbReference type="ARBA" id="ARBA00038095"/>
    </source>
</evidence>
<evidence type="ECO:0000256" key="2">
    <source>
        <dbReference type="ARBA" id="ARBA00022516"/>
    </source>
</evidence>